<dbReference type="InterPro" id="IPR038078">
    <property type="entry name" value="PhoU-like_sf"/>
</dbReference>
<evidence type="ECO:0000256" key="1">
    <source>
        <dbReference type="ARBA" id="ARBA00008591"/>
    </source>
</evidence>
<dbReference type="AlphaFoldDB" id="A0A4R5NDY7"/>
<evidence type="ECO:0008006" key="4">
    <source>
        <dbReference type="Google" id="ProtNLM"/>
    </source>
</evidence>
<gene>
    <name evidence="2" type="ORF">C5L30_002366</name>
</gene>
<protein>
    <recommendedName>
        <fullName evidence="4">Phosphate transport regulator</fullName>
    </recommendedName>
</protein>
<dbReference type="Pfam" id="PF01865">
    <property type="entry name" value="PhoU_div"/>
    <property type="match status" value="1"/>
</dbReference>
<comment type="similarity">
    <text evidence="1">Belongs to the UPF0111 family.</text>
</comment>
<accession>A0A4R5NDY7</accession>
<organism evidence="2 3">
    <name type="scientific">Companilactobacillus farciminis</name>
    <dbReference type="NCBI Taxonomy" id="1612"/>
    <lineage>
        <taxon>Bacteria</taxon>
        <taxon>Bacillati</taxon>
        <taxon>Bacillota</taxon>
        <taxon>Bacilli</taxon>
        <taxon>Lactobacillales</taxon>
        <taxon>Lactobacillaceae</taxon>
        <taxon>Companilactobacillus</taxon>
    </lineage>
</organism>
<proteinExistence type="inferred from homology"/>
<evidence type="ECO:0000313" key="3">
    <source>
        <dbReference type="Proteomes" id="UP000295257"/>
    </source>
</evidence>
<dbReference type="InterPro" id="IPR018445">
    <property type="entry name" value="Put_Phosphate_transp_reg"/>
</dbReference>
<evidence type="ECO:0000313" key="2">
    <source>
        <dbReference type="EMBL" id="TDG71786.1"/>
    </source>
</evidence>
<name>A0A4R5NDY7_9LACO</name>
<sequence>MVFKKKKFDFFIAMEHMSSDALKSSELLNEIINNFDTKKLLEQSQKIHEIEADGDEDVKEIMHELYISFITPIDREDIVQLVDKLDNIIDGINGLTYEFHYLNVQELRPNTEEFMDLICQAVKAVQQSVREFSHYKNSKTLQKNVDQANHIESLGDNLYTKELSQLFREEDIDPIDVIRWQKVYAGFERVLDACEDCADVITGLVIKNS</sequence>
<dbReference type="PANTHER" id="PTHR37298:SF1">
    <property type="entry name" value="UPF0111 PROTEIN YKAA"/>
    <property type="match status" value="1"/>
</dbReference>
<dbReference type="InterPro" id="IPR052912">
    <property type="entry name" value="UPF0111_domain"/>
</dbReference>
<dbReference type="RefSeq" id="WP_010020623.1">
    <property type="nucleotide sequence ID" value="NZ_BHYW01000024.1"/>
</dbReference>
<dbReference type="EMBL" id="PUFN01000019">
    <property type="protein sequence ID" value="TDG71786.1"/>
    <property type="molecule type" value="Genomic_DNA"/>
</dbReference>
<dbReference type="OrthoDB" id="9797568at2"/>
<reference evidence="2 3" key="1">
    <citation type="journal article" date="2019" name="Appl. Microbiol. Biotechnol.">
        <title>Uncovering carbohydrate metabolism through a genotype-phenotype association study of 56 lactic acid bacteria genomes.</title>
        <authorList>
            <person name="Buron-Moles G."/>
            <person name="Chailyan A."/>
            <person name="Dolejs I."/>
            <person name="Forster J."/>
            <person name="Miks M.H."/>
        </authorList>
    </citation>
    <scope>NUCLEOTIDE SEQUENCE [LARGE SCALE GENOMIC DNA]</scope>
    <source>
        <strain evidence="2 3">ATCC 29644</strain>
    </source>
</reference>
<keyword evidence="3" id="KW-1185">Reference proteome</keyword>
<dbReference type="Proteomes" id="UP000295257">
    <property type="component" value="Unassembled WGS sequence"/>
</dbReference>
<comment type="caution">
    <text evidence="2">The sequence shown here is derived from an EMBL/GenBank/DDBJ whole genome shotgun (WGS) entry which is preliminary data.</text>
</comment>
<dbReference type="PANTHER" id="PTHR37298">
    <property type="entry name" value="UPF0111 PROTEIN YKAA"/>
    <property type="match status" value="1"/>
</dbReference>
<dbReference type="Gene3D" id="1.20.58.220">
    <property type="entry name" value="Phosphate transport system protein phou homolog 2, domain 2"/>
    <property type="match status" value="1"/>
</dbReference>
<dbReference type="STRING" id="1612.ABB44_07135"/>